<dbReference type="AlphaFoldDB" id="A0AAV7ES36"/>
<accession>A0AAV7ES36</accession>
<dbReference type="Proteomes" id="UP000825729">
    <property type="component" value="Unassembled WGS sequence"/>
</dbReference>
<organism evidence="2 3">
    <name type="scientific">Aristolochia fimbriata</name>
    <name type="common">White veined hardy Dutchman's pipe vine</name>
    <dbReference type="NCBI Taxonomy" id="158543"/>
    <lineage>
        <taxon>Eukaryota</taxon>
        <taxon>Viridiplantae</taxon>
        <taxon>Streptophyta</taxon>
        <taxon>Embryophyta</taxon>
        <taxon>Tracheophyta</taxon>
        <taxon>Spermatophyta</taxon>
        <taxon>Magnoliopsida</taxon>
        <taxon>Magnoliidae</taxon>
        <taxon>Piperales</taxon>
        <taxon>Aristolochiaceae</taxon>
        <taxon>Aristolochia</taxon>
    </lineage>
</organism>
<comment type="caution">
    <text evidence="2">The sequence shown here is derived from an EMBL/GenBank/DDBJ whole genome shotgun (WGS) entry which is preliminary data.</text>
</comment>
<name>A0AAV7ES36_ARIFI</name>
<protein>
    <submittedName>
        <fullName evidence="2">Uncharacterized protein</fullName>
    </submittedName>
</protein>
<feature type="region of interest" description="Disordered" evidence="1">
    <location>
        <begin position="29"/>
        <end position="51"/>
    </location>
</feature>
<gene>
    <name evidence="2" type="ORF">H6P81_004589</name>
</gene>
<evidence type="ECO:0000313" key="2">
    <source>
        <dbReference type="EMBL" id="KAG9451685.1"/>
    </source>
</evidence>
<proteinExistence type="predicted"/>
<sequence>MDSGTGGRGDTGSFGGGVEQTLGLTIRTLSRQSNGSGEGMECLDKKSDTASSGRLTVDSEIAGRLHLPYGIEEILSDWGSSSCCGQDDSRQHNQGYRLSPCFYAVSTTAFHTLCMLGFLA</sequence>
<evidence type="ECO:0000256" key="1">
    <source>
        <dbReference type="SAM" id="MobiDB-lite"/>
    </source>
</evidence>
<keyword evidence="3" id="KW-1185">Reference proteome</keyword>
<reference evidence="2 3" key="1">
    <citation type="submission" date="2021-07" db="EMBL/GenBank/DDBJ databases">
        <title>The Aristolochia fimbriata genome: insights into angiosperm evolution, floral development and chemical biosynthesis.</title>
        <authorList>
            <person name="Jiao Y."/>
        </authorList>
    </citation>
    <scope>NUCLEOTIDE SEQUENCE [LARGE SCALE GENOMIC DNA]</scope>
    <source>
        <strain evidence="2">IBCAS-2021</strain>
        <tissue evidence="2">Leaf</tissue>
    </source>
</reference>
<dbReference type="EMBL" id="JAINDJ010000003">
    <property type="protein sequence ID" value="KAG9451685.1"/>
    <property type="molecule type" value="Genomic_DNA"/>
</dbReference>
<evidence type="ECO:0000313" key="3">
    <source>
        <dbReference type="Proteomes" id="UP000825729"/>
    </source>
</evidence>